<evidence type="ECO:0000313" key="2">
    <source>
        <dbReference type="EMBL" id="KAE9267324.1"/>
    </source>
</evidence>
<proteinExistence type="predicted"/>
<sequence>MAERSNALVLGTSLRAWVRIPLVSNFCLFALATHLAAQVSVHFIHRKLRCLTKTVRDAGLEPATPRFEV</sequence>
<accession>A0A6G0Q3B5</accession>
<keyword evidence="1" id="KW-1133">Transmembrane helix</keyword>
<dbReference type="Proteomes" id="UP000486351">
    <property type="component" value="Unassembled WGS sequence"/>
</dbReference>
<keyword evidence="1" id="KW-0812">Transmembrane</keyword>
<protein>
    <submittedName>
        <fullName evidence="2">Uncharacterized protein</fullName>
    </submittedName>
</protein>
<evidence type="ECO:0000256" key="1">
    <source>
        <dbReference type="SAM" id="Phobius"/>
    </source>
</evidence>
<name>A0A6G0Q3B5_9STRA</name>
<dbReference type="EMBL" id="QXFY01006939">
    <property type="protein sequence ID" value="KAE9267324.1"/>
    <property type="molecule type" value="Genomic_DNA"/>
</dbReference>
<comment type="caution">
    <text evidence="2">The sequence shown here is derived from an EMBL/GenBank/DDBJ whole genome shotgun (WGS) entry which is preliminary data.</text>
</comment>
<gene>
    <name evidence="2" type="ORF">PF008_g31382</name>
</gene>
<keyword evidence="1" id="KW-0472">Membrane</keyword>
<feature type="transmembrane region" description="Helical" evidence="1">
    <location>
        <begin position="20"/>
        <end position="44"/>
    </location>
</feature>
<reference evidence="2 3" key="1">
    <citation type="submission" date="2018-09" db="EMBL/GenBank/DDBJ databases">
        <title>Genomic investigation of the strawberry pathogen Phytophthora fragariae indicates pathogenicity is determined by transcriptional variation in three key races.</title>
        <authorList>
            <person name="Adams T.M."/>
            <person name="Armitage A.D."/>
            <person name="Sobczyk M.K."/>
            <person name="Bates H.J."/>
            <person name="Dunwell J.M."/>
            <person name="Nellist C.F."/>
            <person name="Harrison R.J."/>
        </authorList>
    </citation>
    <scope>NUCLEOTIDE SEQUENCE [LARGE SCALE GENOMIC DNA]</scope>
    <source>
        <strain evidence="2 3">NOV-77</strain>
    </source>
</reference>
<organism evidence="2 3">
    <name type="scientific">Phytophthora fragariae</name>
    <dbReference type="NCBI Taxonomy" id="53985"/>
    <lineage>
        <taxon>Eukaryota</taxon>
        <taxon>Sar</taxon>
        <taxon>Stramenopiles</taxon>
        <taxon>Oomycota</taxon>
        <taxon>Peronosporomycetes</taxon>
        <taxon>Peronosporales</taxon>
        <taxon>Peronosporaceae</taxon>
        <taxon>Phytophthora</taxon>
    </lineage>
</organism>
<dbReference type="AlphaFoldDB" id="A0A6G0Q3B5"/>
<evidence type="ECO:0000313" key="3">
    <source>
        <dbReference type="Proteomes" id="UP000486351"/>
    </source>
</evidence>